<keyword evidence="3" id="KW-1185">Reference proteome</keyword>
<evidence type="ECO:0000313" key="3">
    <source>
        <dbReference type="Proteomes" id="UP001165085"/>
    </source>
</evidence>
<protein>
    <submittedName>
        <fullName evidence="2">Uncharacterized protein</fullName>
    </submittedName>
</protein>
<organism evidence="2 3">
    <name type="scientific">Triparma strigata</name>
    <dbReference type="NCBI Taxonomy" id="1606541"/>
    <lineage>
        <taxon>Eukaryota</taxon>
        <taxon>Sar</taxon>
        <taxon>Stramenopiles</taxon>
        <taxon>Ochrophyta</taxon>
        <taxon>Bolidophyceae</taxon>
        <taxon>Parmales</taxon>
        <taxon>Triparmaceae</taxon>
        <taxon>Triparma</taxon>
    </lineage>
</organism>
<reference evidence="3" key="1">
    <citation type="journal article" date="2023" name="Commun. Biol.">
        <title>Genome analysis of Parmales, the sister group of diatoms, reveals the evolutionary specialization of diatoms from phago-mixotrophs to photoautotrophs.</title>
        <authorList>
            <person name="Ban H."/>
            <person name="Sato S."/>
            <person name="Yoshikawa S."/>
            <person name="Yamada K."/>
            <person name="Nakamura Y."/>
            <person name="Ichinomiya M."/>
            <person name="Sato N."/>
            <person name="Blanc-Mathieu R."/>
            <person name="Endo H."/>
            <person name="Kuwata A."/>
            <person name="Ogata H."/>
        </authorList>
    </citation>
    <scope>NUCLEOTIDE SEQUENCE [LARGE SCALE GENOMIC DNA]</scope>
    <source>
        <strain evidence="3">NIES 3701</strain>
    </source>
</reference>
<sequence length="365" mass="40459">MDKTLASPGHPDVVVLPEPLHARAQHDELSPPTASLSQVRALQAELRATVAQLQEERTAREEERVAKVEAVEKLKTVVSQINKDETLREVRRNLDSSATATNRPLDRTTPGVEAGSYHMLILDTITKTITLNIHEEPREVLSSLMGGKTSLTFVARIDLHEVSQLDAGESAPSHVASTIMGAIRSGINQRMSSRSAMKRISSKLSTGAQFMRGTGVKADGVFYKIAGQFYLRYQKEAVIDARRKRDFIDGIRNVPPLTEGERNLITNLVTLAKDAARRAKRIAGTVNDPVEKFLYRDGQDGAAWGMSVAKIDVSASTFFAELWLLDTYAKKVESKESIREVWNELDGTRGLQFSKSVKFPGFQER</sequence>
<dbReference type="AlphaFoldDB" id="A0A9W7EYP2"/>
<dbReference type="OrthoDB" id="10681895at2759"/>
<dbReference type="Proteomes" id="UP001165085">
    <property type="component" value="Unassembled WGS sequence"/>
</dbReference>
<proteinExistence type="predicted"/>
<gene>
    <name evidence="2" type="ORF">TrST_g7379</name>
</gene>
<evidence type="ECO:0000313" key="2">
    <source>
        <dbReference type="EMBL" id="GMH95330.1"/>
    </source>
</evidence>
<name>A0A9W7EYP2_9STRA</name>
<evidence type="ECO:0000256" key="1">
    <source>
        <dbReference type="SAM" id="Coils"/>
    </source>
</evidence>
<accession>A0A9W7EYP2</accession>
<keyword evidence="1" id="KW-0175">Coiled coil</keyword>
<comment type="caution">
    <text evidence="2">The sequence shown here is derived from an EMBL/GenBank/DDBJ whole genome shotgun (WGS) entry which is preliminary data.</text>
</comment>
<dbReference type="EMBL" id="BRXY01000440">
    <property type="protein sequence ID" value="GMH95330.1"/>
    <property type="molecule type" value="Genomic_DNA"/>
</dbReference>
<feature type="coiled-coil region" evidence="1">
    <location>
        <begin position="36"/>
        <end position="63"/>
    </location>
</feature>